<dbReference type="STRING" id="36087.A0A077ZDN0"/>
<evidence type="ECO:0000256" key="5">
    <source>
        <dbReference type="ARBA" id="ARBA00023136"/>
    </source>
</evidence>
<evidence type="ECO:0000256" key="3">
    <source>
        <dbReference type="ARBA" id="ARBA00022692"/>
    </source>
</evidence>
<keyword evidence="2" id="KW-0813">Transport</keyword>
<organism evidence="7 8">
    <name type="scientific">Trichuris trichiura</name>
    <name type="common">Whipworm</name>
    <name type="synonym">Trichocephalus trichiurus</name>
    <dbReference type="NCBI Taxonomy" id="36087"/>
    <lineage>
        <taxon>Eukaryota</taxon>
        <taxon>Metazoa</taxon>
        <taxon>Ecdysozoa</taxon>
        <taxon>Nematoda</taxon>
        <taxon>Enoplea</taxon>
        <taxon>Dorylaimia</taxon>
        <taxon>Trichinellida</taxon>
        <taxon>Trichuridae</taxon>
        <taxon>Trichuris</taxon>
    </lineage>
</organism>
<evidence type="ECO:0000256" key="1">
    <source>
        <dbReference type="ARBA" id="ARBA00004127"/>
    </source>
</evidence>
<feature type="transmembrane region" description="Helical" evidence="6">
    <location>
        <begin position="47"/>
        <end position="69"/>
    </location>
</feature>
<gene>
    <name evidence="7" type="ORF">TTRE_0000504701</name>
</gene>
<evidence type="ECO:0000256" key="4">
    <source>
        <dbReference type="ARBA" id="ARBA00022989"/>
    </source>
</evidence>
<dbReference type="InterPro" id="IPR011701">
    <property type="entry name" value="MFS"/>
</dbReference>
<accession>A0A077ZDN0</accession>
<evidence type="ECO:0000256" key="2">
    <source>
        <dbReference type="ARBA" id="ARBA00022448"/>
    </source>
</evidence>
<dbReference type="InterPro" id="IPR036259">
    <property type="entry name" value="MFS_trans_sf"/>
</dbReference>
<feature type="transmembrane region" description="Helical" evidence="6">
    <location>
        <begin position="360"/>
        <end position="382"/>
    </location>
</feature>
<reference evidence="7" key="2">
    <citation type="submission" date="2014-03" db="EMBL/GenBank/DDBJ databases">
        <title>The whipworm genome and dual-species transcriptomics of an intimate host-pathogen interaction.</title>
        <authorList>
            <person name="Foth B.J."/>
            <person name="Tsai I.J."/>
            <person name="Reid A.J."/>
            <person name="Bancroft A.J."/>
            <person name="Nichol S."/>
            <person name="Tracey A."/>
            <person name="Holroyd N."/>
            <person name="Cotton J.A."/>
            <person name="Stanley E.J."/>
            <person name="Zarowiecki M."/>
            <person name="Liu J.Z."/>
            <person name="Huckvale T."/>
            <person name="Cooper P.J."/>
            <person name="Grencis R.K."/>
            <person name="Berriman M."/>
        </authorList>
    </citation>
    <scope>NUCLEOTIDE SEQUENCE [LARGE SCALE GENOMIC DNA]</scope>
</reference>
<dbReference type="PANTHER" id="PTHR23510">
    <property type="entry name" value="INNER MEMBRANE TRANSPORT PROTEIN YAJR"/>
    <property type="match status" value="1"/>
</dbReference>
<feature type="transmembrane region" description="Helical" evidence="6">
    <location>
        <begin position="76"/>
        <end position="97"/>
    </location>
</feature>
<proteinExistence type="predicted"/>
<feature type="transmembrane region" description="Helical" evidence="6">
    <location>
        <begin position="424"/>
        <end position="447"/>
    </location>
</feature>
<dbReference type="EMBL" id="HG806075">
    <property type="protein sequence ID" value="CDW56765.1"/>
    <property type="molecule type" value="Genomic_DNA"/>
</dbReference>
<dbReference type="Pfam" id="PF07690">
    <property type="entry name" value="MFS_1"/>
    <property type="match status" value="1"/>
</dbReference>
<evidence type="ECO:0000313" key="8">
    <source>
        <dbReference type="Proteomes" id="UP000030665"/>
    </source>
</evidence>
<feature type="transmembrane region" description="Helical" evidence="6">
    <location>
        <begin position="304"/>
        <end position="322"/>
    </location>
</feature>
<dbReference type="Gene3D" id="1.20.1250.20">
    <property type="entry name" value="MFS general substrate transporter like domains"/>
    <property type="match status" value="1"/>
</dbReference>
<comment type="subcellular location">
    <subcellularLocation>
        <location evidence="1">Endomembrane system</location>
        <topology evidence="1">Multi-pass membrane protein</topology>
    </subcellularLocation>
</comment>
<evidence type="ECO:0000256" key="6">
    <source>
        <dbReference type="SAM" id="Phobius"/>
    </source>
</evidence>
<sequence length="472" mass="51787">MAEAANESTSIGFGENSNLWKSRHFSIAITDFILLLQCIDSEVEEMFFGWTVAMYSIGQLVASPLFGFLSNWTKRCGWVFILCLCSAVFANCLYVSVELFPTNRRYAVMIARLFMGIAAGMNGTAIGYVAMSSSVAKRDRAVSIATACMSLGFIAGPALQAAVSFLGYPGVVYGIIRLNLYTAPAHITILLLAVALVLTVWKFQEGNLAVAEVKAKGSFYVVPRYNRMSLLAVIWCWFSFFVVLVDMDTVSSPISMAYYTWTGEEATLYVSIMVGVGSVFSVIVYALHVVYLHKYMAKFDERRLIISGAALLLLALLISYPYPLWLLVADGLGELQTVNHGSHCPYDWCQGAPKAPLPVFILSFMLVFIGFPPVNVAVSTLYTKVIGPREQAGLQSLLTCAGSVARLICPIITMQLFVSFKPAAVWLMTGSFALSTIIVTLLCYKVLIPLQVNPKLKAGQSIRYDNGIVTKY</sequence>
<dbReference type="SUPFAM" id="SSF103473">
    <property type="entry name" value="MFS general substrate transporter"/>
    <property type="match status" value="1"/>
</dbReference>
<feature type="transmembrane region" description="Helical" evidence="6">
    <location>
        <begin position="142"/>
        <end position="168"/>
    </location>
</feature>
<feature type="transmembrane region" description="Helical" evidence="6">
    <location>
        <begin position="109"/>
        <end position="130"/>
    </location>
</feature>
<dbReference type="GO" id="GO:0005765">
    <property type="term" value="C:lysosomal membrane"/>
    <property type="evidence" value="ECO:0007669"/>
    <property type="project" value="TreeGrafter"/>
</dbReference>
<feature type="transmembrane region" description="Helical" evidence="6">
    <location>
        <begin position="267"/>
        <end position="292"/>
    </location>
</feature>
<evidence type="ECO:0000313" key="7">
    <source>
        <dbReference type="EMBL" id="CDW56765.1"/>
    </source>
</evidence>
<dbReference type="Proteomes" id="UP000030665">
    <property type="component" value="Unassembled WGS sequence"/>
</dbReference>
<dbReference type="AlphaFoldDB" id="A0A077ZDN0"/>
<keyword evidence="5 6" id="KW-0472">Membrane</keyword>
<name>A0A077ZDN0_TRITR</name>
<protein>
    <submittedName>
        <fullName evidence="7">MFS 1 domain containing protein</fullName>
    </submittedName>
</protein>
<dbReference type="OrthoDB" id="370281at2759"/>
<keyword evidence="3 6" id="KW-0812">Transmembrane</keyword>
<dbReference type="InterPro" id="IPR051068">
    <property type="entry name" value="MFS_Domain-Containing_Protein"/>
</dbReference>
<feature type="transmembrane region" description="Helical" evidence="6">
    <location>
        <begin position="180"/>
        <end position="201"/>
    </location>
</feature>
<reference evidence="7" key="1">
    <citation type="submission" date="2014-01" db="EMBL/GenBank/DDBJ databases">
        <authorList>
            <person name="Aslett M."/>
        </authorList>
    </citation>
    <scope>NUCLEOTIDE SEQUENCE</scope>
</reference>
<keyword evidence="8" id="KW-1185">Reference proteome</keyword>
<keyword evidence="4 6" id="KW-1133">Transmembrane helix</keyword>
<dbReference type="GO" id="GO:0022857">
    <property type="term" value="F:transmembrane transporter activity"/>
    <property type="evidence" value="ECO:0007669"/>
    <property type="project" value="InterPro"/>
</dbReference>
<dbReference type="GO" id="GO:0012505">
    <property type="term" value="C:endomembrane system"/>
    <property type="evidence" value="ECO:0007669"/>
    <property type="project" value="UniProtKB-SubCell"/>
</dbReference>
<feature type="transmembrane region" description="Helical" evidence="6">
    <location>
        <begin position="228"/>
        <end position="247"/>
    </location>
</feature>
<feature type="transmembrane region" description="Helical" evidence="6">
    <location>
        <begin position="394"/>
        <end position="418"/>
    </location>
</feature>
<dbReference type="PANTHER" id="PTHR23510:SF3">
    <property type="entry name" value="MAJOR FACILITATOR SUPERFAMILY DOMAIN-CONTAINING PROTEIN 8"/>
    <property type="match status" value="1"/>
</dbReference>